<dbReference type="Gene3D" id="2.130.10.10">
    <property type="entry name" value="YVTN repeat-like/Quinoprotein amine dehydrogenase"/>
    <property type="match status" value="2"/>
</dbReference>
<keyword evidence="1" id="KW-0472">Membrane</keyword>
<dbReference type="InterPro" id="IPR015943">
    <property type="entry name" value="WD40/YVTN_repeat-like_dom_sf"/>
</dbReference>
<evidence type="ECO:0000313" key="3">
    <source>
        <dbReference type="Proteomes" id="UP000623608"/>
    </source>
</evidence>
<dbReference type="InterPro" id="IPR019405">
    <property type="entry name" value="Lactonase_7-beta_prop"/>
</dbReference>
<proteinExistence type="predicted"/>
<organism evidence="2 3">
    <name type="scientific">Paractinoplanes tereljensis</name>
    <dbReference type="NCBI Taxonomy" id="571912"/>
    <lineage>
        <taxon>Bacteria</taxon>
        <taxon>Bacillati</taxon>
        <taxon>Actinomycetota</taxon>
        <taxon>Actinomycetes</taxon>
        <taxon>Micromonosporales</taxon>
        <taxon>Micromonosporaceae</taxon>
        <taxon>Paractinoplanes</taxon>
    </lineage>
</organism>
<evidence type="ECO:0000313" key="2">
    <source>
        <dbReference type="EMBL" id="GIF19001.1"/>
    </source>
</evidence>
<dbReference type="Proteomes" id="UP000623608">
    <property type="component" value="Unassembled WGS sequence"/>
</dbReference>
<keyword evidence="1" id="KW-0812">Transmembrane</keyword>
<feature type="transmembrane region" description="Helical" evidence="1">
    <location>
        <begin position="204"/>
        <end position="226"/>
    </location>
</feature>
<dbReference type="PANTHER" id="PTHR47197">
    <property type="entry name" value="PROTEIN NIRF"/>
    <property type="match status" value="1"/>
</dbReference>
<keyword evidence="3" id="KW-1185">Reference proteome</keyword>
<gene>
    <name evidence="2" type="ORF">Ate02nite_17310</name>
</gene>
<evidence type="ECO:0008006" key="4">
    <source>
        <dbReference type="Google" id="ProtNLM"/>
    </source>
</evidence>
<dbReference type="RefSeq" id="WP_203801879.1">
    <property type="nucleotide sequence ID" value="NZ_BOMY01000012.1"/>
</dbReference>
<dbReference type="AlphaFoldDB" id="A0A919NJ78"/>
<accession>A0A919NJ78</accession>
<comment type="caution">
    <text evidence="2">The sequence shown here is derived from an EMBL/GenBank/DDBJ whole genome shotgun (WGS) entry which is preliminary data.</text>
</comment>
<dbReference type="InterPro" id="IPR051200">
    <property type="entry name" value="Host-pathogen_enzymatic-act"/>
</dbReference>
<dbReference type="EMBL" id="BOMY01000012">
    <property type="protein sequence ID" value="GIF19001.1"/>
    <property type="molecule type" value="Genomic_DNA"/>
</dbReference>
<dbReference type="InterPro" id="IPR011048">
    <property type="entry name" value="Haem_d1_sf"/>
</dbReference>
<dbReference type="InterPro" id="IPR011964">
    <property type="entry name" value="YVTN_b-propeller_repeat"/>
</dbReference>
<reference evidence="2" key="1">
    <citation type="submission" date="2021-01" db="EMBL/GenBank/DDBJ databases">
        <title>Whole genome shotgun sequence of Actinoplanes tereljensis NBRC 105297.</title>
        <authorList>
            <person name="Komaki H."/>
            <person name="Tamura T."/>
        </authorList>
    </citation>
    <scope>NUCLEOTIDE SEQUENCE</scope>
    <source>
        <strain evidence="2">NBRC 105297</strain>
    </source>
</reference>
<dbReference type="PANTHER" id="PTHR47197:SF3">
    <property type="entry name" value="DIHYDRO-HEME D1 DEHYDROGENASE"/>
    <property type="match status" value="1"/>
</dbReference>
<sequence>MSDLTLPTHVLTEIDSPVRETRLTGVDELGRIAGGNDLAMAAAARNALERLTQDDSRSVSVAATTALERTAIRVRPERVDFGQIAPGTPRVVADVLVDGPPLALASSTVAVSGPGLRAMLTGRQLRILWQPRSEWLDGSVTVRGPAGWAEVRVTGQLGVAAPVSRSAVEAQLRTVNTTVNHAAFGPSRVTVLPAAPPRRRLGGIVLIAAVTALVVLGGAGVAWALIGRSGNEQPAAVAGPLPTSAPVVETTAPAPAVTLSKEPLAARRIASLAKPTVVGTVKVGAEPEGVAVAPDGRTVYVANQNSKVLSIVDTATNKVTPLTLRNTPRFVAVSRDSKQVYVSMYDTVLRGSGVAVIDAVGRTVERYLDTGNMPYALSVGPDGNVWVPIHGEGRVQVFSAGDQKPEADITVPNNPHAVGFSGDLMRAFTANHESNLVAVIDMRTDKLLDTVPVSKSPHSIAVSPDGRRAMVVSYQTNTVDVIDTVTLKRTGPLPVGKGAQCVAFAPDGKHAYTVDEAAGTITVLDGQTGKVTSTVKVGRSPRTIGVAADGRFAYVANGEDNTISVLRVGE</sequence>
<dbReference type="SUPFAM" id="SSF51004">
    <property type="entry name" value="C-terminal (heme d1) domain of cytochrome cd1-nitrite reductase"/>
    <property type="match status" value="2"/>
</dbReference>
<name>A0A919NJ78_9ACTN</name>
<keyword evidence="1" id="KW-1133">Transmembrane helix</keyword>
<dbReference type="NCBIfam" id="TIGR02276">
    <property type="entry name" value="beta_rpt_yvtn"/>
    <property type="match status" value="3"/>
</dbReference>
<protein>
    <recommendedName>
        <fullName evidence="4">YVTN family beta-propeller protein</fullName>
    </recommendedName>
</protein>
<evidence type="ECO:0000256" key="1">
    <source>
        <dbReference type="SAM" id="Phobius"/>
    </source>
</evidence>
<dbReference type="Pfam" id="PF10282">
    <property type="entry name" value="Lactonase"/>
    <property type="match status" value="1"/>
</dbReference>